<keyword evidence="5 11" id="KW-0285">Flavoprotein</keyword>
<dbReference type="InterPro" id="IPR050464">
    <property type="entry name" value="Zeta_carotene_desat/Oxidored"/>
</dbReference>
<evidence type="ECO:0000256" key="10">
    <source>
        <dbReference type="ARBA" id="ARBA00047554"/>
    </source>
</evidence>
<dbReference type="GO" id="GO:0006782">
    <property type="term" value="P:protoporphyrinogen IX biosynthetic process"/>
    <property type="evidence" value="ECO:0007669"/>
    <property type="project" value="UniProtKB-UniRule"/>
</dbReference>
<comment type="cofactor">
    <cofactor evidence="11">
        <name>FAD</name>
        <dbReference type="ChEBI" id="CHEBI:57692"/>
    </cofactor>
    <text evidence="11">Binds 1 FAD per subunit.</text>
</comment>
<evidence type="ECO:0000313" key="13">
    <source>
        <dbReference type="EMBL" id="KAF4616418.1"/>
    </source>
</evidence>
<dbReference type="Proteomes" id="UP000521872">
    <property type="component" value="Unassembled WGS sequence"/>
</dbReference>
<dbReference type="EC" id="1.3.3.4" evidence="4 11"/>
<evidence type="ECO:0000256" key="1">
    <source>
        <dbReference type="ARBA" id="ARBA00002600"/>
    </source>
</evidence>
<evidence type="ECO:0000313" key="14">
    <source>
        <dbReference type="Proteomes" id="UP000521872"/>
    </source>
</evidence>
<dbReference type="GO" id="GO:0005743">
    <property type="term" value="C:mitochondrial inner membrane"/>
    <property type="evidence" value="ECO:0007669"/>
    <property type="project" value="UniProtKB-SubCell"/>
</dbReference>
<keyword evidence="9 11" id="KW-0627">Porphyrin biosynthesis</keyword>
<evidence type="ECO:0000256" key="5">
    <source>
        <dbReference type="ARBA" id="ARBA00022630"/>
    </source>
</evidence>
<accession>A0A8H4QSK2</accession>
<keyword evidence="7 11" id="KW-0560">Oxidoreductase</keyword>
<protein>
    <recommendedName>
        <fullName evidence="4 11">Protoporphyrinogen oxidase</fullName>
        <ecNumber evidence="4 11">1.3.3.4</ecNumber>
    </recommendedName>
</protein>
<dbReference type="SUPFAM" id="SSF54373">
    <property type="entry name" value="FAD-linked reductases, C-terminal domain"/>
    <property type="match status" value="1"/>
</dbReference>
<dbReference type="Pfam" id="PF01593">
    <property type="entry name" value="Amino_oxidase"/>
    <property type="match status" value="1"/>
</dbReference>
<evidence type="ECO:0000256" key="3">
    <source>
        <dbReference type="ARBA" id="ARBA00010551"/>
    </source>
</evidence>
<evidence type="ECO:0000256" key="7">
    <source>
        <dbReference type="ARBA" id="ARBA00023002"/>
    </source>
</evidence>
<keyword evidence="14" id="KW-1185">Reference proteome</keyword>
<dbReference type="UniPathway" id="UPA00251">
    <property type="reaction ID" value="UER00324"/>
</dbReference>
<comment type="function">
    <text evidence="1 11">Catalyzes the 6-electron oxidation of protoporphyrinogen-IX to form protoporphyrin-IX.</text>
</comment>
<dbReference type="InterPro" id="IPR004572">
    <property type="entry name" value="Protoporphyrinogen_oxidase"/>
</dbReference>
<dbReference type="EMBL" id="JAACJL010000031">
    <property type="protein sequence ID" value="KAF4616418.1"/>
    <property type="molecule type" value="Genomic_DNA"/>
</dbReference>
<comment type="pathway">
    <text evidence="2 11">Porphyrin-containing compound metabolism; protoporphyrin-IX biosynthesis; protoporphyrin-IX from protoporphyrinogen-IX: step 1/1.</text>
</comment>
<name>A0A8H4QSK2_9AGAR</name>
<sequence length="503" mass="55629">MPPTRIAVLGGGLTGLSSAFHLSRKFPNSKVVLVEKHSRLGGWVRSERVQLPQGTHVLEAGPRSLRPNSKSVLELIHLLKLKDQVITVPKTAAPAKARFLYIPPSDSIRASGLQRIPSSLFSLLRSPLWSVLLPAVLREPFRRNNRPADIQDESVDSFFSRRFGETFARTFGSALVHGIYATDSRKLSVKAAFPSIWKAEERGRGSIVRGFLLPSKPVEEEQYDLGRTLDMMRDVSVYSFRDGMETLTAAMEQSLLRSDNVEILKSTSISGLKSLEDKSIEITLAEKEPLRASHVVSTLPLPILHNLVSLPHLTANPPSTVRVVNFIFAAPPKDIHPEGFGYLIPRPPAGYPHSPSPGILGTVFDSCSLHAQDLPQTEGADYYNNAPYTKLTMMTGGPYPQPPLPEQLCSSESSRDMPDFVRSLLDELRRQLGKDLPEPVYWRIWNNEECIPTLLPGHLDRMEELKTVLASDWDSRLAVVGAGVGGVSVGDCIEAGRRVGREW</sequence>
<organism evidence="13 14">
    <name type="scientific">Agrocybe pediades</name>
    <dbReference type="NCBI Taxonomy" id="84607"/>
    <lineage>
        <taxon>Eukaryota</taxon>
        <taxon>Fungi</taxon>
        <taxon>Dikarya</taxon>
        <taxon>Basidiomycota</taxon>
        <taxon>Agaricomycotina</taxon>
        <taxon>Agaricomycetes</taxon>
        <taxon>Agaricomycetidae</taxon>
        <taxon>Agaricales</taxon>
        <taxon>Agaricineae</taxon>
        <taxon>Strophariaceae</taxon>
        <taxon>Agrocybe</taxon>
    </lineage>
</organism>
<evidence type="ECO:0000259" key="12">
    <source>
        <dbReference type="Pfam" id="PF01593"/>
    </source>
</evidence>
<comment type="subcellular location">
    <subcellularLocation>
        <location evidence="11">Mitochondrion inner membrane</location>
    </subcellularLocation>
</comment>
<dbReference type="PANTHER" id="PTHR42923">
    <property type="entry name" value="PROTOPORPHYRINOGEN OXIDASE"/>
    <property type="match status" value="1"/>
</dbReference>
<dbReference type="Gene3D" id="3.50.50.60">
    <property type="entry name" value="FAD/NAD(P)-binding domain"/>
    <property type="match status" value="1"/>
</dbReference>
<keyword evidence="6 11" id="KW-0274">FAD</keyword>
<dbReference type="InterPro" id="IPR036188">
    <property type="entry name" value="FAD/NAD-bd_sf"/>
</dbReference>
<dbReference type="InterPro" id="IPR002937">
    <property type="entry name" value="Amino_oxidase"/>
</dbReference>
<comment type="catalytic activity">
    <reaction evidence="10 11">
        <text>protoporphyrinogen IX + 3 O2 = protoporphyrin IX + 3 H2O2</text>
        <dbReference type="Rhea" id="RHEA:25576"/>
        <dbReference type="ChEBI" id="CHEBI:15379"/>
        <dbReference type="ChEBI" id="CHEBI:16240"/>
        <dbReference type="ChEBI" id="CHEBI:57306"/>
        <dbReference type="ChEBI" id="CHEBI:57307"/>
        <dbReference type="EC" id="1.3.3.4"/>
    </reaction>
</comment>
<evidence type="ECO:0000256" key="4">
    <source>
        <dbReference type="ARBA" id="ARBA00012867"/>
    </source>
</evidence>
<feature type="domain" description="Amine oxidase" evidence="12">
    <location>
        <begin position="13"/>
        <end position="499"/>
    </location>
</feature>
<evidence type="ECO:0000256" key="8">
    <source>
        <dbReference type="ARBA" id="ARBA00023133"/>
    </source>
</evidence>
<evidence type="ECO:0000256" key="2">
    <source>
        <dbReference type="ARBA" id="ARBA00005073"/>
    </source>
</evidence>
<dbReference type="SUPFAM" id="SSF51905">
    <property type="entry name" value="FAD/NAD(P)-binding domain"/>
    <property type="match status" value="1"/>
</dbReference>
<keyword evidence="8 11" id="KW-0350">Heme biosynthesis</keyword>
<proteinExistence type="inferred from homology"/>
<dbReference type="AlphaFoldDB" id="A0A8H4QSK2"/>
<reference evidence="13 14" key="1">
    <citation type="submission" date="2019-12" db="EMBL/GenBank/DDBJ databases">
        <authorList>
            <person name="Floudas D."/>
            <person name="Bentzer J."/>
            <person name="Ahren D."/>
            <person name="Johansson T."/>
            <person name="Persson P."/>
            <person name="Tunlid A."/>
        </authorList>
    </citation>
    <scope>NUCLEOTIDE SEQUENCE [LARGE SCALE GENOMIC DNA]</scope>
    <source>
        <strain evidence="13 14">CBS 102.39</strain>
    </source>
</reference>
<dbReference type="PANTHER" id="PTHR42923:SF3">
    <property type="entry name" value="PROTOPORPHYRINOGEN OXIDASE"/>
    <property type="match status" value="1"/>
</dbReference>
<dbReference type="GO" id="GO:0004729">
    <property type="term" value="F:oxygen-dependent protoporphyrinogen oxidase activity"/>
    <property type="evidence" value="ECO:0007669"/>
    <property type="project" value="UniProtKB-UniRule"/>
</dbReference>
<dbReference type="NCBIfam" id="TIGR00562">
    <property type="entry name" value="proto_IX_ox"/>
    <property type="match status" value="1"/>
</dbReference>
<evidence type="ECO:0000256" key="9">
    <source>
        <dbReference type="ARBA" id="ARBA00023244"/>
    </source>
</evidence>
<gene>
    <name evidence="13" type="ORF">D9613_008478</name>
</gene>
<comment type="similarity">
    <text evidence="3 11">Belongs to the protoporphyrinogen/coproporphyrinogen oxidase family. Protoporphyrinogen oxidase subfamily.</text>
</comment>
<evidence type="ECO:0000256" key="6">
    <source>
        <dbReference type="ARBA" id="ARBA00022827"/>
    </source>
</evidence>
<evidence type="ECO:0000256" key="11">
    <source>
        <dbReference type="RuleBase" id="RU367069"/>
    </source>
</evidence>
<comment type="caution">
    <text evidence="13">The sequence shown here is derived from an EMBL/GenBank/DDBJ whole genome shotgun (WGS) entry which is preliminary data.</text>
</comment>